<dbReference type="Proteomes" id="UP000188603">
    <property type="component" value="Chromosome"/>
</dbReference>
<proteinExistence type="predicted"/>
<dbReference type="EMBL" id="CP019699">
    <property type="protein sequence ID" value="AQS56287.1"/>
    <property type="molecule type" value="Genomic_DNA"/>
</dbReference>
<evidence type="ECO:0000313" key="2">
    <source>
        <dbReference type="Proteomes" id="UP000188603"/>
    </source>
</evidence>
<dbReference type="AlphaFoldDB" id="A0A1U9K890"/>
<gene>
    <name evidence="1" type="ORF">B0W44_11450</name>
</gene>
<dbReference type="KEGG" id="ntr:B0W44_11450"/>
<dbReference type="RefSeq" id="WP_077720147.1">
    <property type="nucleotide sequence ID" value="NZ_CP019699.1"/>
</dbReference>
<keyword evidence="2" id="KW-1185">Reference proteome</keyword>
<sequence>MFREISSAVSQVEKWMNAFYNISQAVRDKHTLNDLISAISAIETQDKQEELEDVPRDHAP</sequence>
<organism evidence="1 2">
    <name type="scientific">Novibacillus thermophilus</name>
    <dbReference type="NCBI Taxonomy" id="1471761"/>
    <lineage>
        <taxon>Bacteria</taxon>
        <taxon>Bacillati</taxon>
        <taxon>Bacillota</taxon>
        <taxon>Bacilli</taxon>
        <taxon>Bacillales</taxon>
        <taxon>Thermoactinomycetaceae</taxon>
        <taxon>Novibacillus</taxon>
    </lineage>
</organism>
<name>A0A1U9K890_9BACL</name>
<reference evidence="1 2" key="1">
    <citation type="journal article" date="2015" name="Int. J. Syst. Evol. Microbiol.">
        <title>Novibacillus thermophilus gen. nov., sp. nov., a Gram-staining-negative and moderately thermophilic member of the family Thermoactinomycetaceae.</title>
        <authorList>
            <person name="Yang G."/>
            <person name="Chen J."/>
            <person name="Zhou S."/>
        </authorList>
    </citation>
    <scope>NUCLEOTIDE SEQUENCE [LARGE SCALE GENOMIC DNA]</scope>
    <source>
        <strain evidence="1 2">SG-1</strain>
    </source>
</reference>
<evidence type="ECO:0000313" key="1">
    <source>
        <dbReference type="EMBL" id="AQS56287.1"/>
    </source>
</evidence>
<protein>
    <submittedName>
        <fullName evidence="1">Uncharacterized protein</fullName>
    </submittedName>
</protein>
<accession>A0A1U9K890</accession>
<dbReference type="OrthoDB" id="2988969at2"/>